<accession>A0A1R2C7Q7</accession>
<protein>
    <submittedName>
        <fullName evidence="2">Uncharacterized protein</fullName>
    </submittedName>
</protein>
<evidence type="ECO:0000313" key="3">
    <source>
        <dbReference type="Proteomes" id="UP000187209"/>
    </source>
</evidence>
<feature type="compositionally biased region" description="Basic and acidic residues" evidence="1">
    <location>
        <begin position="67"/>
        <end position="88"/>
    </location>
</feature>
<sequence>MGDLDLDFILSKDPEPRSSQTPEIQDFHSTTPKKYVTEKKNKTPIKFSKTGEDIYNRGKEFLTSLEQKRQEKASKEHSFKPKINEKSQKLLQNAMKEGRNPRDKKPKEDQKVEEEVVEEEKKIKPKGDYKGFIERNYKNTLMNKKGQEKEEELDSECTFKPRISDKSKEMAGCLHSDLYKQAEDLKKKKQDKIDEAKKKKEKEELNGCTFHPQISKSYATFSPTAKVKKSTEIQGGYAKSKQHRLFINA</sequence>
<reference evidence="2 3" key="1">
    <citation type="submission" date="2016-11" db="EMBL/GenBank/DDBJ databases">
        <title>The macronuclear genome of Stentor coeruleus: a giant cell with tiny introns.</title>
        <authorList>
            <person name="Slabodnick M."/>
            <person name="Ruby J.G."/>
            <person name="Reiff S.B."/>
            <person name="Swart E.C."/>
            <person name="Gosai S."/>
            <person name="Prabakaran S."/>
            <person name="Witkowska E."/>
            <person name="Larue G.E."/>
            <person name="Fisher S."/>
            <person name="Freeman R.M."/>
            <person name="Gunawardena J."/>
            <person name="Chu W."/>
            <person name="Stover N.A."/>
            <person name="Gregory B.D."/>
            <person name="Nowacki M."/>
            <person name="Derisi J."/>
            <person name="Roy S.W."/>
            <person name="Marshall W.F."/>
            <person name="Sood P."/>
        </authorList>
    </citation>
    <scope>NUCLEOTIDE SEQUENCE [LARGE SCALE GENOMIC DNA]</scope>
    <source>
        <strain evidence="2">WM001</strain>
    </source>
</reference>
<dbReference type="EMBL" id="MPUH01000249">
    <property type="protein sequence ID" value="OMJ85054.1"/>
    <property type="molecule type" value="Genomic_DNA"/>
</dbReference>
<feature type="region of interest" description="Disordered" evidence="1">
    <location>
        <begin position="1"/>
        <end position="31"/>
    </location>
</feature>
<dbReference type="Proteomes" id="UP000187209">
    <property type="component" value="Unassembled WGS sequence"/>
</dbReference>
<feature type="compositionally biased region" description="Polar residues" evidence="1">
    <location>
        <begin position="17"/>
        <end position="31"/>
    </location>
</feature>
<feature type="compositionally biased region" description="Basic and acidic residues" evidence="1">
    <location>
        <begin position="96"/>
        <end position="119"/>
    </location>
</feature>
<feature type="region of interest" description="Disordered" evidence="1">
    <location>
        <begin position="67"/>
        <end position="119"/>
    </location>
</feature>
<proteinExistence type="predicted"/>
<feature type="region of interest" description="Disordered" evidence="1">
    <location>
        <begin position="185"/>
        <end position="206"/>
    </location>
</feature>
<name>A0A1R2C7Q7_9CILI</name>
<organism evidence="2 3">
    <name type="scientific">Stentor coeruleus</name>
    <dbReference type="NCBI Taxonomy" id="5963"/>
    <lineage>
        <taxon>Eukaryota</taxon>
        <taxon>Sar</taxon>
        <taxon>Alveolata</taxon>
        <taxon>Ciliophora</taxon>
        <taxon>Postciliodesmatophora</taxon>
        <taxon>Heterotrichea</taxon>
        <taxon>Heterotrichida</taxon>
        <taxon>Stentoridae</taxon>
        <taxon>Stentor</taxon>
    </lineage>
</organism>
<gene>
    <name evidence="2" type="ORF">SteCoe_13709</name>
</gene>
<dbReference type="PANTHER" id="PTHR37028:SF4">
    <property type="entry name" value="ALMS MOTIF DOMAIN-CONTAINING PROTEIN"/>
    <property type="match status" value="1"/>
</dbReference>
<evidence type="ECO:0000313" key="2">
    <source>
        <dbReference type="EMBL" id="OMJ85054.1"/>
    </source>
</evidence>
<evidence type="ECO:0000256" key="1">
    <source>
        <dbReference type="SAM" id="MobiDB-lite"/>
    </source>
</evidence>
<keyword evidence="3" id="KW-1185">Reference proteome</keyword>
<dbReference type="AlphaFoldDB" id="A0A1R2C7Q7"/>
<comment type="caution">
    <text evidence="2">The sequence shown here is derived from an EMBL/GenBank/DDBJ whole genome shotgun (WGS) entry which is preliminary data.</text>
</comment>
<dbReference type="PANTHER" id="PTHR37028">
    <property type="entry name" value="UNNAMED PRODUCT-RELATED"/>
    <property type="match status" value="1"/>
</dbReference>
<feature type="compositionally biased region" description="Basic and acidic residues" evidence="1">
    <location>
        <begin position="185"/>
        <end position="205"/>
    </location>
</feature>